<gene>
    <name evidence="2" type="ORF">TH66_07350</name>
    <name evidence="3" type="ORF">TR74_22005</name>
</gene>
<organism evidence="2 5">
    <name type="scientific">Carbonactinospora thermoautotrophica</name>
    <dbReference type="NCBI Taxonomy" id="1469144"/>
    <lineage>
        <taxon>Bacteria</taxon>
        <taxon>Bacillati</taxon>
        <taxon>Actinomycetota</taxon>
        <taxon>Actinomycetes</taxon>
        <taxon>Kitasatosporales</taxon>
        <taxon>Carbonactinosporaceae</taxon>
        <taxon>Carbonactinospora</taxon>
    </lineage>
</organism>
<evidence type="ECO:0000313" key="2">
    <source>
        <dbReference type="EMBL" id="KWX04553.1"/>
    </source>
</evidence>
<accession>A0A132N384</accession>
<dbReference type="EMBL" id="JYIK01001102">
    <property type="protein sequence ID" value="KWX06452.1"/>
    <property type="molecule type" value="Genomic_DNA"/>
</dbReference>
<dbReference type="RefSeq" id="WP_158009764.1">
    <property type="nucleotide sequence ID" value="NZ_CP171739.1"/>
</dbReference>
<reference evidence="2 5" key="2">
    <citation type="submission" date="2015-02" db="EMBL/GenBank/DDBJ databases">
        <title>Physiological reanalysis, assessment of diazotrophy, and genome sequences of multiple isolates of Streptomyces thermoautotrophicus.</title>
        <authorList>
            <person name="MacKellar D.C."/>
            <person name="Lieber L."/>
            <person name="Norman J."/>
            <person name="Bolger A."/>
            <person name="Tobin C."/>
            <person name="Murray J.W."/>
            <person name="Prell J."/>
        </authorList>
    </citation>
    <scope>NUCLEOTIDE SEQUENCE [LARGE SCALE GENOMIC DNA]</scope>
    <source>
        <strain evidence="2 5">UBT1</strain>
    </source>
</reference>
<dbReference type="Proteomes" id="UP000070598">
    <property type="component" value="Unassembled WGS sequence"/>
</dbReference>
<dbReference type="PANTHER" id="PTHR34293">
    <property type="entry name" value="HTH-TYPE TRANSCRIPTIONAL REGULATOR TRMBL2"/>
    <property type="match status" value="1"/>
</dbReference>
<dbReference type="InterPro" id="IPR016032">
    <property type="entry name" value="Sig_transdc_resp-reg_C-effctor"/>
</dbReference>
<sequence>MLEAVGVTQDEERVYLALLRERWADATDLGKSLGMPEEQVAEALAGLAAKGLVTRAAGDGPVVAARPDLAVEALVARRYAELQEARIAGSRLLEEYRSATRDLAANELVEIIVGDDAVAQRFTQLQHDVRREVLVFVKSTDTPLFGDPRNGAFRLLQGGVARRALYARDALDTPNVLERITAFTDAGGEARTGPVPADLAILDRQVALVPLLSGESGDGDPVPGRERSFLLIRRCGLLDVLVSLFDLLWLRAAPLRTRPGIPGPRGEGGESLSALDTQLLSLLLAGLTDHVIARQLGLSLRTVQRRVRDLMTLAGVDTRVQLGWQAARRGWLTGNSALEERRRA</sequence>
<dbReference type="InterPro" id="IPR036390">
    <property type="entry name" value="WH_DNA-bd_sf"/>
</dbReference>
<dbReference type="GO" id="GO:0006355">
    <property type="term" value="P:regulation of DNA-templated transcription"/>
    <property type="evidence" value="ECO:0007669"/>
    <property type="project" value="InterPro"/>
</dbReference>
<dbReference type="Gene3D" id="1.10.10.10">
    <property type="entry name" value="Winged helix-like DNA-binding domain superfamily/Winged helix DNA-binding domain"/>
    <property type="match status" value="2"/>
</dbReference>
<feature type="domain" description="HTH luxR-type" evidence="1">
    <location>
        <begin position="269"/>
        <end position="326"/>
    </location>
</feature>
<protein>
    <recommendedName>
        <fullName evidence="1">HTH luxR-type domain-containing protein</fullName>
    </recommendedName>
</protein>
<evidence type="ECO:0000313" key="5">
    <source>
        <dbReference type="Proteomes" id="UP000070659"/>
    </source>
</evidence>
<dbReference type="SUPFAM" id="SSF46894">
    <property type="entry name" value="C-terminal effector domain of the bipartite response regulators"/>
    <property type="match status" value="1"/>
</dbReference>
<comment type="caution">
    <text evidence="2">The sequence shown here is derived from an EMBL/GenBank/DDBJ whole genome shotgun (WGS) entry which is preliminary data.</text>
</comment>
<proteinExistence type="predicted"/>
<dbReference type="Proteomes" id="UP000070659">
    <property type="component" value="Unassembled WGS sequence"/>
</dbReference>
<dbReference type="InterPro" id="IPR000792">
    <property type="entry name" value="Tscrpt_reg_LuxR_C"/>
</dbReference>
<dbReference type="Pfam" id="PF01978">
    <property type="entry name" value="TrmB"/>
    <property type="match status" value="1"/>
</dbReference>
<dbReference type="GO" id="GO:0003677">
    <property type="term" value="F:DNA binding"/>
    <property type="evidence" value="ECO:0007669"/>
    <property type="project" value="InterPro"/>
</dbReference>
<dbReference type="InterPro" id="IPR036388">
    <property type="entry name" value="WH-like_DNA-bd_sf"/>
</dbReference>
<dbReference type="AlphaFoldDB" id="A0A132N384"/>
<reference evidence="4" key="1">
    <citation type="submission" date="2015-02" db="EMBL/GenBank/DDBJ databases">
        <title>Physiological reanalysis, assessment of diazotrophy, and genome sequences of multiple isolates of Streptomyces thermoautotrophicus.</title>
        <authorList>
            <person name="MacKellar D.C."/>
            <person name="Lieber L."/>
            <person name="Norman J."/>
            <person name="Bolger A."/>
            <person name="Tobin C."/>
            <person name="Murray J.W."/>
            <person name="Friesen M."/>
            <person name="Prell J."/>
        </authorList>
    </citation>
    <scope>NUCLEOTIDE SEQUENCE [LARGE SCALE GENOMIC DNA]</scope>
    <source>
        <strain evidence="4">UBT1</strain>
    </source>
</reference>
<name>A0A132N384_9ACTN</name>
<evidence type="ECO:0000259" key="1">
    <source>
        <dbReference type="SMART" id="SM00421"/>
    </source>
</evidence>
<evidence type="ECO:0000313" key="3">
    <source>
        <dbReference type="EMBL" id="KWX06452.1"/>
    </source>
</evidence>
<dbReference type="SUPFAM" id="SSF46785">
    <property type="entry name" value="Winged helix' DNA-binding domain"/>
    <property type="match status" value="1"/>
</dbReference>
<dbReference type="InterPro" id="IPR051797">
    <property type="entry name" value="TrmB-like"/>
</dbReference>
<dbReference type="PATRIC" id="fig|1469144.8.peg.3834"/>
<dbReference type="InterPro" id="IPR002831">
    <property type="entry name" value="Tscrpt_reg_TrmB_N"/>
</dbReference>
<dbReference type="SMART" id="SM00421">
    <property type="entry name" value="HTH_LUXR"/>
    <property type="match status" value="1"/>
</dbReference>
<dbReference type="EMBL" id="JYIJ01000015">
    <property type="protein sequence ID" value="KWX04553.1"/>
    <property type="molecule type" value="Genomic_DNA"/>
</dbReference>
<dbReference type="PANTHER" id="PTHR34293:SF1">
    <property type="entry name" value="HTH-TYPE TRANSCRIPTIONAL REGULATOR TRMBL2"/>
    <property type="match status" value="1"/>
</dbReference>
<evidence type="ECO:0000313" key="4">
    <source>
        <dbReference type="Proteomes" id="UP000070598"/>
    </source>
</evidence>